<sequence length="382" mass="41797">MTQMANGTQLVVVNDGTGWAQPPATLFSTRIWTMTGQPPAPAFAQLGGYPVVDHGSRPETAPSYYGHSVLAVGDTIYQFLSTLDQAEDRPRHWTGAKLIVSPDGGATWQNSDGSAPVVWEDFADQSRETLAFFNEPGGAFSLVSFLQMGPGYRENRDGFVYIYGLNGSVDGLMNQLMLARVPKDRVAQRADYEYFSGLSADGTARWSADIAARQPVHEFPLGWVNYTNLFPGDLVVESWLPSVVWNEALGQYMMAAAGIGNAPDGTEFGKPSYLGIYLSDHPWGPWKQVHEDKAWTPGGVSTARAYSPQIAPGWLAPDGKSFWLIWADLAGLRKYGEDGDLIEAEMGAAATPQERSEIEADILRRYLPGFSMNAQRIDLTTD</sequence>
<name>A0A3A1P2L2_9SPHN</name>
<dbReference type="Pfam" id="PF13810">
    <property type="entry name" value="DUF4185"/>
    <property type="match status" value="1"/>
</dbReference>
<accession>A0A3A1P2L2</accession>
<dbReference type="InterPro" id="IPR023296">
    <property type="entry name" value="Glyco_hydro_beta-prop_sf"/>
</dbReference>
<evidence type="ECO:0000313" key="2">
    <source>
        <dbReference type="EMBL" id="RIV82590.1"/>
    </source>
</evidence>
<keyword evidence="3" id="KW-1185">Reference proteome</keyword>
<gene>
    <name evidence="2" type="ORF">D2V17_14835</name>
</gene>
<evidence type="ECO:0000313" key="3">
    <source>
        <dbReference type="Proteomes" id="UP000265366"/>
    </source>
</evidence>
<dbReference type="Proteomes" id="UP000265366">
    <property type="component" value="Unassembled WGS sequence"/>
</dbReference>
<dbReference type="EMBL" id="QXFM01000117">
    <property type="protein sequence ID" value="RIV82590.1"/>
    <property type="molecule type" value="Genomic_DNA"/>
</dbReference>
<reference evidence="2 3" key="1">
    <citation type="submission" date="2018-08" db="EMBL/GenBank/DDBJ databases">
        <title>Erythrobacter zhengii sp.nov., a bacterium isolated from deep-sea sediment.</title>
        <authorList>
            <person name="Fang C."/>
            <person name="Wu Y.-H."/>
            <person name="Sun C."/>
            <person name="Wang H."/>
            <person name="Cheng H."/>
            <person name="Meng F.-X."/>
            <person name="Wang C.-S."/>
            <person name="Xu X.-W."/>
        </authorList>
    </citation>
    <scope>NUCLEOTIDE SEQUENCE [LARGE SCALE GENOMIC DNA]</scope>
    <source>
        <strain evidence="2 3">CCTCC AB 2015396</strain>
    </source>
</reference>
<dbReference type="OrthoDB" id="839897at2"/>
<dbReference type="RefSeq" id="WP_119593657.1">
    <property type="nucleotide sequence ID" value="NZ_QXFM01000117.1"/>
</dbReference>
<protein>
    <submittedName>
        <fullName evidence="2">DUF4185 domain-containing protein</fullName>
    </submittedName>
</protein>
<dbReference type="Gene3D" id="2.115.10.20">
    <property type="entry name" value="Glycosyl hydrolase domain, family 43"/>
    <property type="match status" value="1"/>
</dbReference>
<dbReference type="AlphaFoldDB" id="A0A3A1P2L2"/>
<dbReference type="InterPro" id="IPR025442">
    <property type="entry name" value="DUF4185"/>
</dbReference>
<organism evidence="2 3">
    <name type="scientific">Aurantiacibacter xanthus</name>
    <dbReference type="NCBI Taxonomy" id="1784712"/>
    <lineage>
        <taxon>Bacteria</taxon>
        <taxon>Pseudomonadati</taxon>
        <taxon>Pseudomonadota</taxon>
        <taxon>Alphaproteobacteria</taxon>
        <taxon>Sphingomonadales</taxon>
        <taxon>Erythrobacteraceae</taxon>
        <taxon>Aurantiacibacter</taxon>
    </lineage>
</organism>
<proteinExistence type="predicted"/>
<comment type="caution">
    <text evidence="2">The sequence shown here is derived from an EMBL/GenBank/DDBJ whole genome shotgun (WGS) entry which is preliminary data.</text>
</comment>
<feature type="domain" description="DUF4185" evidence="1">
    <location>
        <begin position="68"/>
        <end position="256"/>
    </location>
</feature>
<evidence type="ECO:0000259" key="1">
    <source>
        <dbReference type="Pfam" id="PF13810"/>
    </source>
</evidence>